<sequence>MNHTHSLTTPCIAAAGNTGSSSTEYRIIHTKPCQTKSKHCCSHLPQRGTEEITCCVGRSSNVSLGVIWYTSYRGVEGAFICACA</sequence>
<organism evidence="1 2">
    <name type="scientific">Anguilla anguilla</name>
    <name type="common">European freshwater eel</name>
    <name type="synonym">Muraena anguilla</name>
    <dbReference type="NCBI Taxonomy" id="7936"/>
    <lineage>
        <taxon>Eukaryota</taxon>
        <taxon>Metazoa</taxon>
        <taxon>Chordata</taxon>
        <taxon>Craniata</taxon>
        <taxon>Vertebrata</taxon>
        <taxon>Euteleostomi</taxon>
        <taxon>Actinopterygii</taxon>
        <taxon>Neopterygii</taxon>
        <taxon>Teleostei</taxon>
        <taxon>Anguilliformes</taxon>
        <taxon>Anguillidae</taxon>
        <taxon>Anguilla</taxon>
    </lineage>
</organism>
<proteinExistence type="predicted"/>
<reference evidence="1" key="1">
    <citation type="submission" date="2021-01" db="EMBL/GenBank/DDBJ databases">
        <title>A chromosome-scale assembly of European eel, Anguilla anguilla.</title>
        <authorList>
            <person name="Henkel C."/>
            <person name="Jong-Raadsen S.A."/>
            <person name="Dufour S."/>
            <person name="Weltzien F.-A."/>
            <person name="Palstra A.P."/>
            <person name="Pelster B."/>
            <person name="Spaink H.P."/>
            <person name="Van Den Thillart G.E."/>
            <person name="Jansen H."/>
            <person name="Zahm M."/>
            <person name="Klopp C."/>
            <person name="Cedric C."/>
            <person name="Louis A."/>
            <person name="Berthelot C."/>
            <person name="Parey E."/>
            <person name="Roest Crollius H."/>
            <person name="Montfort J."/>
            <person name="Robinson-Rechavi M."/>
            <person name="Bucao C."/>
            <person name="Bouchez O."/>
            <person name="Gislard M."/>
            <person name="Lluch J."/>
            <person name="Milhes M."/>
            <person name="Lampietro C."/>
            <person name="Lopez Roques C."/>
            <person name="Donnadieu C."/>
            <person name="Braasch I."/>
            <person name="Desvignes T."/>
            <person name="Postlethwait J."/>
            <person name="Bobe J."/>
            <person name="Guiguen Y."/>
            <person name="Dirks R."/>
        </authorList>
    </citation>
    <scope>NUCLEOTIDE SEQUENCE</scope>
    <source>
        <strain evidence="1">Tag_6206</strain>
        <tissue evidence="1">Liver</tissue>
    </source>
</reference>
<feature type="non-terminal residue" evidence="1">
    <location>
        <position position="1"/>
    </location>
</feature>
<comment type="caution">
    <text evidence="1">The sequence shown here is derived from an EMBL/GenBank/DDBJ whole genome shotgun (WGS) entry which is preliminary data.</text>
</comment>
<evidence type="ECO:0000313" key="1">
    <source>
        <dbReference type="EMBL" id="KAG5855898.1"/>
    </source>
</evidence>
<dbReference type="Proteomes" id="UP001044222">
    <property type="component" value="Unassembled WGS sequence"/>
</dbReference>
<dbReference type="EMBL" id="JAFIRN010000001">
    <property type="protein sequence ID" value="KAG5855898.1"/>
    <property type="molecule type" value="Genomic_DNA"/>
</dbReference>
<dbReference type="AlphaFoldDB" id="A0A9D3S5V0"/>
<gene>
    <name evidence="1" type="ORF">ANANG_G00001860</name>
</gene>
<name>A0A9D3S5V0_ANGAN</name>
<accession>A0A9D3S5V0</accession>
<keyword evidence="2" id="KW-1185">Reference proteome</keyword>
<protein>
    <submittedName>
        <fullName evidence="1">Uncharacterized protein</fullName>
    </submittedName>
</protein>
<evidence type="ECO:0000313" key="2">
    <source>
        <dbReference type="Proteomes" id="UP001044222"/>
    </source>
</evidence>